<dbReference type="EMBL" id="JAPWTJ010000055">
    <property type="protein sequence ID" value="KAJ8983916.1"/>
    <property type="molecule type" value="Genomic_DNA"/>
</dbReference>
<sequence>MYALKPTSRLKLYRTKTDKNCQLLKLALRDRDVNKYTKLAMQFQTDGWQDEGSQLGKWVFTGEQKDVIGKPKASQSPETSQLRDIFRVNTRSNSVSLNVGNIVCQIIFEIIAYRKTTLQLLLQQYKLPQCLLPPMKIANCKEALSARLVTFLTGGQPAANCSRASSGSLSKPGPDINSSFLKLVNLASVRKLFDLTRFLSLKCISFIRGLYLDIISQISLAFTAVISRRDHVLFEVKHANFVEDRYKIIKLPRASTTKS</sequence>
<dbReference type="Proteomes" id="UP001162164">
    <property type="component" value="Unassembled WGS sequence"/>
</dbReference>
<name>A0ABQ9K025_9CUCU</name>
<gene>
    <name evidence="1" type="ORF">NQ317_006720</name>
</gene>
<evidence type="ECO:0000313" key="2">
    <source>
        <dbReference type="Proteomes" id="UP001162164"/>
    </source>
</evidence>
<accession>A0ABQ9K025</accession>
<proteinExistence type="predicted"/>
<reference evidence="1" key="1">
    <citation type="journal article" date="2023" name="Insect Mol. Biol.">
        <title>Genome sequencing provides insights into the evolution of gene families encoding plant cell wall-degrading enzymes in longhorned beetles.</title>
        <authorList>
            <person name="Shin N.R."/>
            <person name="Okamura Y."/>
            <person name="Kirsch R."/>
            <person name="Pauchet Y."/>
        </authorList>
    </citation>
    <scope>NUCLEOTIDE SEQUENCE</scope>
    <source>
        <strain evidence="1">MMC_N1</strain>
    </source>
</reference>
<keyword evidence="2" id="KW-1185">Reference proteome</keyword>
<protein>
    <submittedName>
        <fullName evidence="1">Uncharacterized protein</fullName>
    </submittedName>
</protein>
<comment type="caution">
    <text evidence="1">The sequence shown here is derived from an EMBL/GenBank/DDBJ whole genome shotgun (WGS) entry which is preliminary data.</text>
</comment>
<organism evidence="1 2">
    <name type="scientific">Molorchus minor</name>
    <dbReference type="NCBI Taxonomy" id="1323400"/>
    <lineage>
        <taxon>Eukaryota</taxon>
        <taxon>Metazoa</taxon>
        <taxon>Ecdysozoa</taxon>
        <taxon>Arthropoda</taxon>
        <taxon>Hexapoda</taxon>
        <taxon>Insecta</taxon>
        <taxon>Pterygota</taxon>
        <taxon>Neoptera</taxon>
        <taxon>Endopterygota</taxon>
        <taxon>Coleoptera</taxon>
        <taxon>Polyphaga</taxon>
        <taxon>Cucujiformia</taxon>
        <taxon>Chrysomeloidea</taxon>
        <taxon>Cerambycidae</taxon>
        <taxon>Lamiinae</taxon>
        <taxon>Monochamini</taxon>
        <taxon>Molorchus</taxon>
    </lineage>
</organism>
<evidence type="ECO:0000313" key="1">
    <source>
        <dbReference type="EMBL" id="KAJ8983916.1"/>
    </source>
</evidence>